<dbReference type="Proteomes" id="UP001228403">
    <property type="component" value="Unassembled WGS sequence"/>
</dbReference>
<organism evidence="1 2">
    <name type="scientific">Bacteroides eggerthii</name>
    <dbReference type="NCBI Taxonomy" id="28111"/>
    <lineage>
        <taxon>Bacteria</taxon>
        <taxon>Pseudomonadati</taxon>
        <taxon>Bacteroidota</taxon>
        <taxon>Bacteroidia</taxon>
        <taxon>Bacteroidales</taxon>
        <taxon>Bacteroidaceae</taxon>
        <taxon>Bacteroides</taxon>
    </lineage>
</organism>
<dbReference type="Gene3D" id="3.40.50.450">
    <property type="match status" value="1"/>
</dbReference>
<dbReference type="InterPro" id="IPR010697">
    <property type="entry name" value="YspA"/>
</dbReference>
<name>A0ABT7U6H9_9BACE</name>
<reference evidence="2" key="2">
    <citation type="submission" date="2023-07" db="EMBL/GenBank/DDBJ databases">
        <title>Identification and characterization of horizontal gene transfer across gut microbiota members of farm animals based on homology search.</title>
        <authorList>
            <person name="Schwarzerova J."/>
            <person name="Nykrynova M."/>
            <person name="Jureckova K."/>
            <person name="Cejkova D."/>
            <person name="Rychlik I."/>
        </authorList>
    </citation>
    <scope>NUCLEOTIDE SEQUENCE [LARGE SCALE GENOMIC DNA]</scope>
    <source>
        <strain evidence="2">ET4</strain>
    </source>
</reference>
<dbReference type="PANTHER" id="PTHR38440">
    <property type="entry name" value="UPF0398 PROTEIN YPSA"/>
    <property type="match status" value="1"/>
</dbReference>
<evidence type="ECO:0000313" key="1">
    <source>
        <dbReference type="EMBL" id="MDM8146124.1"/>
    </source>
</evidence>
<comment type="caution">
    <text evidence="1">The sequence shown here is derived from an EMBL/GenBank/DDBJ whole genome shotgun (WGS) entry which is preliminary data.</text>
</comment>
<gene>
    <name evidence="1" type="ORF">QUW02_09360</name>
</gene>
<reference evidence="1 2" key="1">
    <citation type="submission" date="2023-06" db="EMBL/GenBank/DDBJ databases">
        <authorList>
            <person name="Zeman M."/>
            <person name="Kubasova T."/>
            <person name="Jahodarova E."/>
            <person name="Nykrynova M."/>
            <person name="Rychlik I."/>
        </authorList>
    </citation>
    <scope>NUCLEOTIDE SEQUENCE [LARGE SCALE GENOMIC DNA]</scope>
    <source>
        <strain evidence="1 2">ET4</strain>
    </source>
</reference>
<evidence type="ECO:0000313" key="2">
    <source>
        <dbReference type="Proteomes" id="UP001228403"/>
    </source>
</evidence>
<keyword evidence="2" id="KW-1185">Reference proteome</keyword>
<dbReference type="PANTHER" id="PTHR38440:SF1">
    <property type="entry name" value="UPF0398 PROTEIN SPR0331"/>
    <property type="match status" value="1"/>
</dbReference>
<accession>A0ABT7U6H9</accession>
<dbReference type="Pfam" id="PF06908">
    <property type="entry name" value="YpsA"/>
    <property type="match status" value="1"/>
</dbReference>
<protein>
    <submittedName>
        <fullName evidence="1">SLOG family protein</fullName>
    </submittedName>
</protein>
<sequence length="180" mass="20377">METTEISKNVSFTGHRSGRISQPMLTLFAGMVTEIKSLYASGCRNFFSGMAEGGDLVFAKAVLAARNELTDIRLVAAIPFREQSARYSDMNKRLYISLLEEADKTVVLSESYHKGCFHRRNDFLVKHAAIMLAYWDGQPYGGTYYTVKKAIEAGKKIVNLYKWNHYETVQQDCRTAVQVL</sequence>
<dbReference type="EMBL" id="JAUDCF010000022">
    <property type="protein sequence ID" value="MDM8146124.1"/>
    <property type="molecule type" value="Genomic_DNA"/>
</dbReference>
<proteinExistence type="predicted"/>
<dbReference type="SUPFAM" id="SSF102405">
    <property type="entry name" value="MCP/YpsA-like"/>
    <property type="match status" value="1"/>
</dbReference>